<feature type="transmembrane region" description="Helical" evidence="10">
    <location>
        <begin position="254"/>
        <end position="272"/>
    </location>
</feature>
<dbReference type="InterPro" id="IPR050681">
    <property type="entry name" value="CDF/SLC30A"/>
</dbReference>
<reference evidence="13 14" key="1">
    <citation type="journal article" date="2024" name="Nat. Commun.">
        <title>Phylogenomics reveals the evolutionary origins of lichenization in chlorophyte algae.</title>
        <authorList>
            <person name="Puginier C."/>
            <person name="Libourel C."/>
            <person name="Otte J."/>
            <person name="Skaloud P."/>
            <person name="Haon M."/>
            <person name="Grisel S."/>
            <person name="Petersen M."/>
            <person name="Berrin J.G."/>
            <person name="Delaux P.M."/>
            <person name="Dal Grande F."/>
            <person name="Keller J."/>
        </authorList>
    </citation>
    <scope>NUCLEOTIDE SEQUENCE [LARGE SCALE GENOMIC DNA]</scope>
    <source>
        <strain evidence="13 14">SAG 2043</strain>
    </source>
</reference>
<dbReference type="InterPro" id="IPR002524">
    <property type="entry name" value="Cation_efflux"/>
</dbReference>
<gene>
    <name evidence="13" type="ORF">WJX72_011227</name>
</gene>
<dbReference type="NCBIfam" id="TIGR01297">
    <property type="entry name" value="CDF"/>
    <property type="match status" value="1"/>
</dbReference>
<keyword evidence="7" id="KW-0406">Ion transport</keyword>
<feature type="domain" description="Cation efflux protein cytoplasmic" evidence="12">
    <location>
        <begin position="290"/>
        <end position="354"/>
    </location>
</feature>
<dbReference type="Pfam" id="PF01545">
    <property type="entry name" value="Cation_efflux"/>
    <property type="match status" value="1"/>
</dbReference>
<evidence type="ECO:0000256" key="9">
    <source>
        <dbReference type="SAM" id="MobiDB-lite"/>
    </source>
</evidence>
<comment type="caution">
    <text evidence="13">The sequence shown here is derived from an EMBL/GenBank/DDBJ whole genome shotgun (WGS) entry which is preliminary data.</text>
</comment>
<keyword evidence="8 10" id="KW-0472">Membrane</keyword>
<evidence type="ECO:0000256" key="4">
    <source>
        <dbReference type="ARBA" id="ARBA00022692"/>
    </source>
</evidence>
<comment type="subcellular location">
    <subcellularLocation>
        <location evidence="1">Membrane</location>
        <topology evidence="1">Multi-pass membrane protein</topology>
    </subcellularLocation>
</comment>
<dbReference type="InterPro" id="IPR027470">
    <property type="entry name" value="Cation_efflux_CTD"/>
</dbReference>
<organism evidence="13 14">
    <name type="scientific">[Myrmecia] bisecta</name>
    <dbReference type="NCBI Taxonomy" id="41462"/>
    <lineage>
        <taxon>Eukaryota</taxon>
        <taxon>Viridiplantae</taxon>
        <taxon>Chlorophyta</taxon>
        <taxon>core chlorophytes</taxon>
        <taxon>Trebouxiophyceae</taxon>
        <taxon>Trebouxiales</taxon>
        <taxon>Trebouxiaceae</taxon>
        <taxon>Myrmecia</taxon>
    </lineage>
</organism>
<evidence type="ECO:0000256" key="10">
    <source>
        <dbReference type="SAM" id="Phobius"/>
    </source>
</evidence>
<feature type="transmembrane region" description="Helical" evidence="10">
    <location>
        <begin position="151"/>
        <end position="170"/>
    </location>
</feature>
<keyword evidence="6 10" id="KW-1133">Transmembrane helix</keyword>
<evidence type="ECO:0000256" key="1">
    <source>
        <dbReference type="ARBA" id="ARBA00004141"/>
    </source>
</evidence>
<evidence type="ECO:0000313" key="14">
    <source>
        <dbReference type="Proteomes" id="UP001489004"/>
    </source>
</evidence>
<name>A0AAW1Q8N6_9CHLO</name>
<evidence type="ECO:0000256" key="7">
    <source>
        <dbReference type="ARBA" id="ARBA00023065"/>
    </source>
</evidence>
<feature type="compositionally biased region" description="Basic and acidic residues" evidence="9">
    <location>
        <begin position="185"/>
        <end position="206"/>
    </location>
</feature>
<protein>
    <submittedName>
        <fullName evidence="13">Uncharacterized protein</fullName>
    </submittedName>
</protein>
<dbReference type="GO" id="GO:0005385">
    <property type="term" value="F:zinc ion transmembrane transporter activity"/>
    <property type="evidence" value="ECO:0007669"/>
    <property type="project" value="TreeGrafter"/>
</dbReference>
<evidence type="ECO:0000259" key="11">
    <source>
        <dbReference type="Pfam" id="PF01545"/>
    </source>
</evidence>
<feature type="transmembrane region" description="Helical" evidence="10">
    <location>
        <begin position="82"/>
        <end position="100"/>
    </location>
</feature>
<evidence type="ECO:0000259" key="12">
    <source>
        <dbReference type="Pfam" id="PF16916"/>
    </source>
</evidence>
<feature type="domain" description="Cation efflux protein transmembrane" evidence="11">
    <location>
        <begin position="50"/>
        <end position="280"/>
    </location>
</feature>
<dbReference type="GO" id="GO:0005886">
    <property type="term" value="C:plasma membrane"/>
    <property type="evidence" value="ECO:0007669"/>
    <property type="project" value="TreeGrafter"/>
</dbReference>
<feature type="transmembrane region" description="Helical" evidence="10">
    <location>
        <begin position="120"/>
        <end position="139"/>
    </location>
</feature>
<feature type="transmembrane region" description="Helical" evidence="10">
    <location>
        <begin position="49"/>
        <end position="70"/>
    </location>
</feature>
<evidence type="ECO:0000256" key="6">
    <source>
        <dbReference type="ARBA" id="ARBA00022989"/>
    </source>
</evidence>
<feature type="transmembrane region" description="Helical" evidence="10">
    <location>
        <begin position="219"/>
        <end position="242"/>
    </location>
</feature>
<dbReference type="Gene3D" id="1.20.1510.10">
    <property type="entry name" value="Cation efflux protein transmembrane domain"/>
    <property type="match status" value="1"/>
</dbReference>
<keyword evidence="3" id="KW-0813">Transport</keyword>
<evidence type="ECO:0000256" key="5">
    <source>
        <dbReference type="ARBA" id="ARBA00022906"/>
    </source>
</evidence>
<proteinExistence type="inferred from homology"/>
<keyword evidence="5" id="KW-0862">Zinc</keyword>
<keyword evidence="4 10" id="KW-0812">Transmembrane</keyword>
<dbReference type="Proteomes" id="UP001489004">
    <property type="component" value="Unassembled WGS sequence"/>
</dbReference>
<dbReference type="EMBL" id="JALJOR010000005">
    <property type="protein sequence ID" value="KAK9817220.1"/>
    <property type="molecule type" value="Genomic_DNA"/>
</dbReference>
<feature type="region of interest" description="Disordered" evidence="9">
    <location>
        <begin position="178"/>
        <end position="209"/>
    </location>
</feature>
<sequence length="379" mass="40394">MAETEHQQPLLAGRPDTVVDLEPAATICALADGAQAKDVVERKNVQTKLLWALVLSFSFMLLEGAGGLVAHSLAIMTDAAHLLSDVSGFAVALFAGYYAAKRSKSTHTFGYHRIEVLGALASILSLWLVTGILVYEAVFRVLHPVSVNGKMMFFLALAGVGVNIAIFAILGGHHVHGPGSSHNHSHGEGDDHAHGHAGPGHEHQEGEQNGSANINLRGAVLHVLGDLVQSLGVMVAGVLIWWKQDDPRWQLADPICTFLFAGVVLFTTRAILTDIADVLMERVPRSMCADTIQAELCQIEDVASVHDLHVWALTPGIPLLVAHVCLKPCADPPAVLCRVTDYCRAAGIQHTTIQLVADEQDCPCVPVLPPQCGVGYGSA</sequence>
<dbReference type="AlphaFoldDB" id="A0AAW1Q8N6"/>
<keyword evidence="14" id="KW-1185">Reference proteome</keyword>
<dbReference type="Pfam" id="PF16916">
    <property type="entry name" value="ZT_dimer"/>
    <property type="match status" value="1"/>
</dbReference>
<dbReference type="InterPro" id="IPR058533">
    <property type="entry name" value="Cation_efflux_TM"/>
</dbReference>
<dbReference type="SUPFAM" id="SSF161111">
    <property type="entry name" value="Cation efflux protein transmembrane domain-like"/>
    <property type="match status" value="1"/>
</dbReference>
<dbReference type="PANTHER" id="PTHR11562">
    <property type="entry name" value="CATION EFFLUX PROTEIN/ ZINC TRANSPORTER"/>
    <property type="match status" value="1"/>
</dbReference>
<accession>A0AAW1Q8N6</accession>
<evidence type="ECO:0000256" key="3">
    <source>
        <dbReference type="ARBA" id="ARBA00022448"/>
    </source>
</evidence>
<dbReference type="InterPro" id="IPR027469">
    <property type="entry name" value="Cation_efflux_TMD_sf"/>
</dbReference>
<dbReference type="PANTHER" id="PTHR11562:SF17">
    <property type="entry name" value="RE54080P-RELATED"/>
    <property type="match status" value="1"/>
</dbReference>
<evidence type="ECO:0000256" key="8">
    <source>
        <dbReference type="ARBA" id="ARBA00023136"/>
    </source>
</evidence>
<keyword evidence="5" id="KW-0864">Zinc transport</keyword>
<evidence type="ECO:0000313" key="13">
    <source>
        <dbReference type="EMBL" id="KAK9817220.1"/>
    </source>
</evidence>
<evidence type="ECO:0000256" key="2">
    <source>
        <dbReference type="ARBA" id="ARBA00008873"/>
    </source>
</evidence>
<comment type="similarity">
    <text evidence="2">Belongs to the cation diffusion facilitator (CDF) transporter (TC 2.A.4) family. SLC30A subfamily.</text>
</comment>